<dbReference type="PANTHER" id="PTHR11895">
    <property type="entry name" value="TRANSAMIDASE"/>
    <property type="match status" value="1"/>
</dbReference>
<dbReference type="Pfam" id="PF01425">
    <property type="entry name" value="Amidase"/>
    <property type="match status" value="1"/>
</dbReference>
<evidence type="ECO:0000313" key="3">
    <source>
        <dbReference type="Proteomes" id="UP000326865"/>
    </source>
</evidence>
<dbReference type="EMBL" id="QKKZ01000007">
    <property type="protein sequence ID" value="KAB7512618.1"/>
    <property type="molecule type" value="Genomic_DNA"/>
</dbReference>
<dbReference type="GO" id="GO:0003824">
    <property type="term" value="F:catalytic activity"/>
    <property type="evidence" value="ECO:0007669"/>
    <property type="project" value="InterPro"/>
</dbReference>
<dbReference type="InterPro" id="IPR036928">
    <property type="entry name" value="AS_sf"/>
</dbReference>
<organism evidence="2 3">
    <name type="scientific">Halosegnis rubeus</name>
    <dbReference type="NCBI Taxonomy" id="2212850"/>
    <lineage>
        <taxon>Archaea</taxon>
        <taxon>Methanobacteriati</taxon>
        <taxon>Methanobacteriota</taxon>
        <taxon>Stenosarchaea group</taxon>
        <taxon>Halobacteria</taxon>
        <taxon>Halobacteriales</taxon>
        <taxon>Natronomonadaceae</taxon>
        <taxon>Halosegnis</taxon>
    </lineage>
</organism>
<dbReference type="SUPFAM" id="SSF75304">
    <property type="entry name" value="Amidase signature (AS) enzymes"/>
    <property type="match status" value="1"/>
</dbReference>
<protein>
    <submittedName>
        <fullName evidence="2">Amidase</fullName>
    </submittedName>
</protein>
<dbReference type="InterPro" id="IPR020556">
    <property type="entry name" value="Amidase_CS"/>
</dbReference>
<proteinExistence type="predicted"/>
<reference evidence="2 3" key="1">
    <citation type="submission" date="2019-10" db="EMBL/GenBank/DDBJ databases">
        <title>Unraveling microbial dark matter from salterns through culturing: the case of the genus Halosegnis.</title>
        <authorList>
            <person name="Duran-Viseras A."/>
            <person name="Andrei A.-S."/>
            <person name="Vera-Gargallo B."/>
            <person name="Ghai R."/>
            <person name="Sanchez-Porro C."/>
            <person name="Ventosa A."/>
        </authorList>
    </citation>
    <scope>NUCLEOTIDE SEQUENCE [LARGE SCALE GENOMIC DNA]</scope>
    <source>
        <strain evidence="2 3">F18-79</strain>
    </source>
</reference>
<dbReference type="InterPro" id="IPR000120">
    <property type="entry name" value="Amidase"/>
</dbReference>
<name>A0A5N5U2E3_9EURY</name>
<sequence length="480" mass="49655">MDTRSAVEIADGVKAGDISPVALVDETLARIEERNDRTNAYVTVIEEHAREAAERAETAAEAGEDLGPLHGVPLALKDLHAHKSGVRTTFGAKPFADHVADADAIITERLEAAGAIVLGKTNTPEFGHKPRTDNKLVGATGTPFAPDRIAGGSSGGSAAALADGLATIATGSDVGGSLRVPASCCHVASVKPSFGLVPNGSGVDTFSSHTPTGVMGPIARTIEDLAVMLDVMVGQDDCDPFSVPTDGGYHETLETATTDVSLAYANDLGGLFTIEDVVTEQVESALAAVEDAGATVETVGVDGPSKGDLNHAFSLQATAKFATLAQNVEREFGIDLAGEHADDVSSSLLATIALGEGHEAVEYNAQNVVRTAMYDAVEDAIGDHDALVCPTLAVPPFPLEADNPTEIAGEPANGTLTDWSLPWVFNVTGHPVVSVPAGVTDDGLPVGLQLVGHRYTEAELLATARAFERANPWLDAYPDS</sequence>
<feature type="domain" description="Amidase" evidence="1">
    <location>
        <begin position="23"/>
        <end position="461"/>
    </location>
</feature>
<evidence type="ECO:0000259" key="1">
    <source>
        <dbReference type="Pfam" id="PF01425"/>
    </source>
</evidence>
<dbReference type="Proteomes" id="UP000326865">
    <property type="component" value="Unassembled WGS sequence"/>
</dbReference>
<gene>
    <name evidence="2" type="ORF">DM867_11900</name>
</gene>
<dbReference type="PANTHER" id="PTHR11895:SF7">
    <property type="entry name" value="GLUTAMYL-TRNA(GLN) AMIDOTRANSFERASE SUBUNIT A, MITOCHONDRIAL"/>
    <property type="match status" value="1"/>
</dbReference>
<dbReference type="RefSeq" id="WP_152134307.1">
    <property type="nucleotide sequence ID" value="NZ_QKKZ01000007.1"/>
</dbReference>
<dbReference type="PROSITE" id="PS00571">
    <property type="entry name" value="AMIDASES"/>
    <property type="match status" value="1"/>
</dbReference>
<dbReference type="InterPro" id="IPR023631">
    <property type="entry name" value="Amidase_dom"/>
</dbReference>
<evidence type="ECO:0000313" key="2">
    <source>
        <dbReference type="EMBL" id="KAB7512618.1"/>
    </source>
</evidence>
<comment type="caution">
    <text evidence="2">The sequence shown here is derived from an EMBL/GenBank/DDBJ whole genome shotgun (WGS) entry which is preliminary data.</text>
</comment>
<accession>A0A5N5U2E3</accession>
<dbReference type="AlphaFoldDB" id="A0A5N5U2E3"/>
<keyword evidence="3" id="KW-1185">Reference proteome</keyword>
<dbReference type="Gene3D" id="3.90.1300.10">
    <property type="entry name" value="Amidase signature (AS) domain"/>
    <property type="match status" value="1"/>
</dbReference>